<dbReference type="PROSITE" id="PS50088">
    <property type="entry name" value="ANK_REPEAT"/>
    <property type="match status" value="2"/>
</dbReference>
<dbReference type="SUPFAM" id="SSF51695">
    <property type="entry name" value="PLC-like phosphodiesterases"/>
    <property type="match status" value="1"/>
</dbReference>
<proteinExistence type="predicted"/>
<dbReference type="AlphaFoldDB" id="A0A1E4TN88"/>
<dbReference type="Pfam" id="PF03105">
    <property type="entry name" value="SPX"/>
    <property type="match status" value="2"/>
</dbReference>
<evidence type="ECO:0000259" key="5">
    <source>
        <dbReference type="PROSITE" id="PS51382"/>
    </source>
</evidence>
<dbReference type="OrthoDB" id="197419at2759"/>
<dbReference type="InterPro" id="IPR057506">
    <property type="entry name" value="C2_GPCPD1"/>
</dbReference>
<keyword evidence="1" id="KW-0677">Repeat</keyword>
<dbReference type="Proteomes" id="UP000094236">
    <property type="component" value="Unassembled WGS sequence"/>
</dbReference>
<dbReference type="InterPro" id="IPR004331">
    <property type="entry name" value="SPX_dom"/>
</dbReference>
<dbReference type="GO" id="GO:0046475">
    <property type="term" value="P:glycerophospholipid catabolic process"/>
    <property type="evidence" value="ECO:0007669"/>
    <property type="project" value="EnsemblFungi"/>
</dbReference>
<dbReference type="STRING" id="669874.A0A1E4TN88"/>
<evidence type="ECO:0000256" key="3">
    <source>
        <dbReference type="ARBA" id="ARBA00023043"/>
    </source>
</evidence>
<gene>
    <name evidence="7" type="ORF">PACTADRAFT_51833</name>
</gene>
<dbReference type="InterPro" id="IPR017946">
    <property type="entry name" value="PLC-like_Pdiesterase_TIM-brl"/>
</dbReference>
<dbReference type="PROSITE" id="PS51382">
    <property type="entry name" value="SPX"/>
    <property type="match status" value="1"/>
</dbReference>
<sequence length="1217" mass="135490">MKFGKTFISHQVPEWSTYYMNYKGLKKEIKALVSLQASISNTDGIIDTLNNSEVKALLAGFFFSLDRNVEKVDDFYNKQYSEYERRLKRLTSILGNENNPNNDLDNDEIDEIVGVLLELRNSFRNMKWFGELNKRGFTKILKKLDKKTGTNQQQAYLNARINALPFANETDILKCLSIINSFLIKFGPKVEDSEFAAAFPNILANGQNNNGSMSILSNSASVKSIKSAKSIDNGNHGKAEEFVQFVINDDAEGLSNALISDYRSPVLAPLRLLISLLNKAALLQSFKVIDQLLEVLPLLGDSSDISGRNFFHHHVIALGKKHDKKQELQKRYLTPRDNFSITPATPPDHNSRLVGAFGSDGINSNDSPNGLLYIFEHLPLHLKFGVLQKDNYKRTPLHYAAQYGLMEVSKIMIDYLIKWDLWKDTVSIDDVNAWGDLERLTPLHLAVLGTHPKTAGVLIKAINKNTRLSSPSLLLIAARLDSPELLQLLLSCNGIDIDYVDSDSNETALYISCKLNLVKSVKFLLENGANTEIGERTFGWTPIFVAASEGFQDVVKLLIQYGAVIQISDESGWSPLEHATLRGHLECSDLLVPPNYNAAKVLNDPYTFFPPVNMSSSKSSSVINTPEYSNDKKFYQNSHISTSSIDKLPEGVLSENQIYKSFKNNMKRSNSPPPPVKSFGHRYLQQNESLILITLGTTDLFDSTSAITLNRVPISKAYSTELDTALSLSIRAKDIDVPPVVLDLPLDDNNGSATDPITFKCIDKDPTQSTIFFDIVPTYSYGENKDDHKPQQVLGRAVALLNTAYTSVGPQRRSLNNIITVPILEYETLEILGSIRFEVMFITPFSHPKMTFGRTETYWKSLVSTRVIGHRGLGKNSNLRNSLQLGENTVESFIAAASLGASYVEFDVQLTKDHIPVVYHDFLVAESGMDIPMHALTAEQFLGLNNVSEQDSQENGLDKKSVDDEVLHMKYRSKSFSMRLQNGENLKNFSNTFNERMKLTKTWKDKGFKGNSRGTSIASSFATLAELFKKLPKNVGFNIECKYPMLDEAEHEDMGQVGIDLNFWVDTVLNTVYEHADGRDIIFSSFHPDICVLLSLKQPSIPILFLTEAGTAKMCDIRAASLQSAIRFAKKWNLLGIVSASAPLVKCPRLANVVKTSGLVCVTYGTPNNDPENANLQMLAGVDAVIVDSVLAVRKGLRKEEGFDSTSDLSNSNKSSC</sequence>
<dbReference type="Pfam" id="PF12796">
    <property type="entry name" value="Ank_2"/>
    <property type="match status" value="3"/>
</dbReference>
<keyword evidence="2" id="KW-0378">Hydrolase</keyword>
<evidence type="ECO:0008006" key="9">
    <source>
        <dbReference type="Google" id="ProtNLM"/>
    </source>
</evidence>
<dbReference type="GO" id="GO:0047389">
    <property type="term" value="F:glycerophosphocholine phosphodiesterase activity"/>
    <property type="evidence" value="ECO:0007669"/>
    <property type="project" value="EnsemblFungi"/>
</dbReference>
<dbReference type="CDD" id="cd14484">
    <property type="entry name" value="SPX_GDE1_like"/>
    <property type="match status" value="1"/>
</dbReference>
<protein>
    <recommendedName>
        <fullName evidence="9">GP-PDE domain-containing protein</fullName>
    </recommendedName>
</protein>
<feature type="domain" description="GP-PDE" evidence="6">
    <location>
        <begin position="865"/>
        <end position="1197"/>
    </location>
</feature>
<evidence type="ECO:0000256" key="4">
    <source>
        <dbReference type="PROSITE-ProRule" id="PRU00023"/>
    </source>
</evidence>
<keyword evidence="8" id="KW-1185">Reference proteome</keyword>
<dbReference type="Pfam" id="PF25329">
    <property type="entry name" value="C2_GDE1"/>
    <property type="match status" value="1"/>
</dbReference>
<dbReference type="PANTHER" id="PTHR22958:SF1">
    <property type="entry name" value="GLYCEROPHOSPHOCHOLINE PHOSPHODIESTERASE GPCPD1"/>
    <property type="match status" value="1"/>
</dbReference>
<organism evidence="7 8">
    <name type="scientific">Pachysolen tannophilus NRRL Y-2460</name>
    <dbReference type="NCBI Taxonomy" id="669874"/>
    <lineage>
        <taxon>Eukaryota</taxon>
        <taxon>Fungi</taxon>
        <taxon>Dikarya</taxon>
        <taxon>Ascomycota</taxon>
        <taxon>Saccharomycotina</taxon>
        <taxon>Pichiomycetes</taxon>
        <taxon>Pachysolenaceae</taxon>
        <taxon>Pachysolen</taxon>
    </lineage>
</organism>
<name>A0A1E4TN88_PACTA</name>
<feature type="repeat" description="ANK" evidence="4">
    <location>
        <begin position="538"/>
        <end position="570"/>
    </location>
</feature>
<reference evidence="8" key="1">
    <citation type="submission" date="2016-05" db="EMBL/GenBank/DDBJ databases">
        <title>Comparative genomics of biotechnologically important yeasts.</title>
        <authorList>
            <consortium name="DOE Joint Genome Institute"/>
            <person name="Riley R."/>
            <person name="Haridas S."/>
            <person name="Wolfe K.H."/>
            <person name="Lopes M.R."/>
            <person name="Hittinger C.T."/>
            <person name="Goker M."/>
            <person name="Salamov A."/>
            <person name="Wisecaver J."/>
            <person name="Long T.M."/>
            <person name="Aerts A.L."/>
            <person name="Barry K."/>
            <person name="Choi C."/>
            <person name="Clum A."/>
            <person name="Coughlan A.Y."/>
            <person name="Deshpande S."/>
            <person name="Douglass A.P."/>
            <person name="Hanson S.J."/>
            <person name="Klenk H.-P."/>
            <person name="Labutti K."/>
            <person name="Lapidus A."/>
            <person name="Lindquist E."/>
            <person name="Lipzen A."/>
            <person name="Meier-Kolthoff J.P."/>
            <person name="Ohm R.A."/>
            <person name="Otillar R.P."/>
            <person name="Pangilinan J."/>
            <person name="Peng Y."/>
            <person name="Rokas A."/>
            <person name="Rosa C.A."/>
            <person name="Scheuner C."/>
            <person name="Sibirny A.A."/>
            <person name="Slot J.C."/>
            <person name="Stielow J.B."/>
            <person name="Sun H."/>
            <person name="Kurtzman C.P."/>
            <person name="Blackwell M."/>
            <person name="Grigoriev I.V."/>
            <person name="Jeffries T.W."/>
        </authorList>
    </citation>
    <scope>NUCLEOTIDE SEQUENCE [LARGE SCALE GENOMIC DNA]</scope>
    <source>
        <strain evidence="8">NRRL Y-2460</strain>
    </source>
</reference>
<dbReference type="SMART" id="SM00248">
    <property type="entry name" value="ANK"/>
    <property type="match status" value="6"/>
</dbReference>
<dbReference type="InterPro" id="IPR051578">
    <property type="entry name" value="GDPD"/>
</dbReference>
<dbReference type="InterPro" id="IPR030395">
    <property type="entry name" value="GP_PDE_dom"/>
</dbReference>
<evidence type="ECO:0000256" key="2">
    <source>
        <dbReference type="ARBA" id="ARBA00022801"/>
    </source>
</evidence>
<evidence type="ECO:0000313" key="7">
    <source>
        <dbReference type="EMBL" id="ODV93214.1"/>
    </source>
</evidence>
<dbReference type="PROSITE" id="PS50297">
    <property type="entry name" value="ANK_REP_REGION"/>
    <property type="match status" value="1"/>
</dbReference>
<keyword evidence="3 4" id="KW-0040">ANK repeat</keyword>
<dbReference type="PANTHER" id="PTHR22958">
    <property type="entry name" value="GLYCEROPHOSPHORYL DIESTER PHOSPHODIESTERASE"/>
    <property type="match status" value="1"/>
</dbReference>
<feature type="repeat" description="ANK" evidence="4">
    <location>
        <begin position="504"/>
        <end position="536"/>
    </location>
</feature>
<dbReference type="PROSITE" id="PS51704">
    <property type="entry name" value="GP_PDE"/>
    <property type="match status" value="1"/>
</dbReference>
<dbReference type="InterPro" id="IPR036770">
    <property type="entry name" value="Ankyrin_rpt-contain_sf"/>
</dbReference>
<accession>A0A1E4TN88</accession>
<dbReference type="Pfam" id="PF03009">
    <property type="entry name" value="GDPD"/>
    <property type="match status" value="1"/>
</dbReference>
<dbReference type="Gene3D" id="1.25.40.20">
    <property type="entry name" value="Ankyrin repeat-containing domain"/>
    <property type="match status" value="1"/>
</dbReference>
<dbReference type="Gene3D" id="3.20.20.190">
    <property type="entry name" value="Phosphatidylinositol (PI) phosphodiesterase"/>
    <property type="match status" value="1"/>
</dbReference>
<feature type="domain" description="SPX" evidence="5">
    <location>
        <begin position="1"/>
        <end position="158"/>
    </location>
</feature>
<evidence type="ECO:0000256" key="1">
    <source>
        <dbReference type="ARBA" id="ARBA00022737"/>
    </source>
</evidence>
<dbReference type="PROSITE" id="PS50007">
    <property type="entry name" value="PIPLC_X_DOMAIN"/>
    <property type="match status" value="1"/>
</dbReference>
<dbReference type="EMBL" id="KV454018">
    <property type="protein sequence ID" value="ODV93214.1"/>
    <property type="molecule type" value="Genomic_DNA"/>
</dbReference>
<evidence type="ECO:0000313" key="8">
    <source>
        <dbReference type="Proteomes" id="UP000094236"/>
    </source>
</evidence>
<dbReference type="SUPFAM" id="SSF48403">
    <property type="entry name" value="Ankyrin repeat"/>
    <property type="match status" value="1"/>
</dbReference>
<dbReference type="InterPro" id="IPR002110">
    <property type="entry name" value="Ankyrin_rpt"/>
</dbReference>
<evidence type="ECO:0000259" key="6">
    <source>
        <dbReference type="PROSITE" id="PS51704"/>
    </source>
</evidence>